<dbReference type="InterPro" id="IPR012337">
    <property type="entry name" value="RNaseH-like_sf"/>
</dbReference>
<dbReference type="EMBL" id="JBJUIK010000013">
    <property type="protein sequence ID" value="KAL3506581.1"/>
    <property type="molecule type" value="Genomic_DNA"/>
</dbReference>
<comment type="caution">
    <text evidence="2">The sequence shown here is derived from an EMBL/GenBank/DDBJ whole genome shotgun (WGS) entry which is preliminary data.</text>
</comment>
<name>A0ABD2YI38_9GENT</name>
<sequence length="118" mass="13026">MKSLLLGLEFCVQQGLVLLEVEMDSKVVVDIIQNRSLCQWKLDSCYRKIMAILSNHPIVILHLFPEANAVADELAKMGSSSRTLATFKVAQLPQKRKNPALLDATKFPSIGLICGTSL</sequence>
<dbReference type="PANTHER" id="PTHR47723:SF23">
    <property type="entry name" value="REVERSE TRANSCRIPTASE-LIKE PROTEIN"/>
    <property type="match status" value="1"/>
</dbReference>
<dbReference type="AlphaFoldDB" id="A0ABD2YI38"/>
<dbReference type="InterPro" id="IPR002156">
    <property type="entry name" value="RNaseH_domain"/>
</dbReference>
<dbReference type="Proteomes" id="UP001630127">
    <property type="component" value="Unassembled WGS sequence"/>
</dbReference>
<dbReference type="PANTHER" id="PTHR47723">
    <property type="entry name" value="OS05G0353850 PROTEIN"/>
    <property type="match status" value="1"/>
</dbReference>
<evidence type="ECO:0000313" key="2">
    <source>
        <dbReference type="EMBL" id="KAL3506581.1"/>
    </source>
</evidence>
<gene>
    <name evidence="2" type="ORF">ACH5RR_031963</name>
</gene>
<dbReference type="Gene3D" id="3.30.420.10">
    <property type="entry name" value="Ribonuclease H-like superfamily/Ribonuclease H"/>
    <property type="match status" value="1"/>
</dbReference>
<organism evidence="2 3">
    <name type="scientific">Cinchona calisaya</name>
    <dbReference type="NCBI Taxonomy" id="153742"/>
    <lineage>
        <taxon>Eukaryota</taxon>
        <taxon>Viridiplantae</taxon>
        <taxon>Streptophyta</taxon>
        <taxon>Embryophyta</taxon>
        <taxon>Tracheophyta</taxon>
        <taxon>Spermatophyta</taxon>
        <taxon>Magnoliopsida</taxon>
        <taxon>eudicotyledons</taxon>
        <taxon>Gunneridae</taxon>
        <taxon>Pentapetalae</taxon>
        <taxon>asterids</taxon>
        <taxon>lamiids</taxon>
        <taxon>Gentianales</taxon>
        <taxon>Rubiaceae</taxon>
        <taxon>Cinchonoideae</taxon>
        <taxon>Cinchoneae</taxon>
        <taxon>Cinchona</taxon>
    </lineage>
</organism>
<accession>A0ABD2YI38</accession>
<dbReference type="SUPFAM" id="SSF53098">
    <property type="entry name" value="Ribonuclease H-like"/>
    <property type="match status" value="1"/>
</dbReference>
<dbReference type="CDD" id="cd06222">
    <property type="entry name" value="RNase_H_like"/>
    <property type="match status" value="1"/>
</dbReference>
<dbReference type="InterPro" id="IPR036397">
    <property type="entry name" value="RNaseH_sf"/>
</dbReference>
<evidence type="ECO:0000313" key="3">
    <source>
        <dbReference type="Proteomes" id="UP001630127"/>
    </source>
</evidence>
<protein>
    <recommendedName>
        <fullName evidence="1">RNase H type-1 domain-containing protein</fullName>
    </recommendedName>
</protein>
<dbReference type="InterPro" id="IPR044730">
    <property type="entry name" value="RNase_H-like_dom_plant"/>
</dbReference>
<reference evidence="2 3" key="1">
    <citation type="submission" date="2024-11" db="EMBL/GenBank/DDBJ databases">
        <title>A near-complete genome assembly of Cinchona calisaya.</title>
        <authorList>
            <person name="Lian D.C."/>
            <person name="Zhao X.W."/>
            <person name="Wei L."/>
        </authorList>
    </citation>
    <scope>NUCLEOTIDE SEQUENCE [LARGE SCALE GENOMIC DNA]</scope>
    <source>
        <tissue evidence="2">Nenye</tissue>
    </source>
</reference>
<dbReference type="InterPro" id="IPR053151">
    <property type="entry name" value="RNase_H-like"/>
</dbReference>
<keyword evidence="3" id="KW-1185">Reference proteome</keyword>
<proteinExistence type="predicted"/>
<feature type="domain" description="RNase H type-1" evidence="1">
    <location>
        <begin position="2"/>
        <end position="77"/>
    </location>
</feature>
<evidence type="ECO:0000259" key="1">
    <source>
        <dbReference type="Pfam" id="PF13456"/>
    </source>
</evidence>
<dbReference type="Pfam" id="PF13456">
    <property type="entry name" value="RVT_3"/>
    <property type="match status" value="1"/>
</dbReference>